<reference evidence="1 2" key="1">
    <citation type="submission" date="2011-02" db="EMBL/GenBank/DDBJ databases">
        <title>The Genome Sequence of Sphaeroforma arctica JP610.</title>
        <authorList>
            <consortium name="The Broad Institute Genome Sequencing Platform"/>
            <person name="Russ C."/>
            <person name="Cuomo C."/>
            <person name="Young S.K."/>
            <person name="Zeng Q."/>
            <person name="Gargeya S."/>
            <person name="Alvarado L."/>
            <person name="Berlin A."/>
            <person name="Chapman S.B."/>
            <person name="Chen Z."/>
            <person name="Freedman E."/>
            <person name="Gellesch M."/>
            <person name="Goldberg J."/>
            <person name="Griggs A."/>
            <person name="Gujja S."/>
            <person name="Heilman E."/>
            <person name="Heiman D."/>
            <person name="Howarth C."/>
            <person name="Mehta T."/>
            <person name="Neiman D."/>
            <person name="Pearson M."/>
            <person name="Roberts A."/>
            <person name="Saif S."/>
            <person name="Shea T."/>
            <person name="Shenoy N."/>
            <person name="Sisk P."/>
            <person name="Stolte C."/>
            <person name="Sykes S."/>
            <person name="White J."/>
            <person name="Yandava C."/>
            <person name="Burger G."/>
            <person name="Gray M.W."/>
            <person name="Holland P.W.H."/>
            <person name="King N."/>
            <person name="Lang F.B.F."/>
            <person name="Roger A.J."/>
            <person name="Ruiz-Trillo I."/>
            <person name="Haas B."/>
            <person name="Nusbaum C."/>
            <person name="Birren B."/>
        </authorList>
    </citation>
    <scope>NUCLEOTIDE SEQUENCE [LARGE SCALE GENOMIC DNA]</scope>
    <source>
        <strain evidence="1 2">JP610</strain>
    </source>
</reference>
<dbReference type="AlphaFoldDB" id="A0A0L0FLR5"/>
<name>A0A0L0FLR5_9EUKA</name>
<dbReference type="EMBL" id="KQ242651">
    <property type="protein sequence ID" value="KNC77719.1"/>
    <property type="molecule type" value="Genomic_DNA"/>
</dbReference>
<evidence type="ECO:0000313" key="2">
    <source>
        <dbReference type="Proteomes" id="UP000054560"/>
    </source>
</evidence>
<keyword evidence="2" id="KW-1185">Reference proteome</keyword>
<feature type="non-terminal residue" evidence="1">
    <location>
        <position position="155"/>
    </location>
</feature>
<proteinExistence type="predicted"/>
<evidence type="ECO:0000313" key="1">
    <source>
        <dbReference type="EMBL" id="KNC77719.1"/>
    </source>
</evidence>
<feature type="non-terminal residue" evidence="1">
    <location>
        <position position="1"/>
    </location>
</feature>
<gene>
    <name evidence="1" type="ORF">SARC_09826</name>
</gene>
<organism evidence="1 2">
    <name type="scientific">Sphaeroforma arctica JP610</name>
    <dbReference type="NCBI Taxonomy" id="667725"/>
    <lineage>
        <taxon>Eukaryota</taxon>
        <taxon>Ichthyosporea</taxon>
        <taxon>Ichthyophonida</taxon>
        <taxon>Sphaeroforma</taxon>
    </lineage>
</organism>
<dbReference type="Proteomes" id="UP000054560">
    <property type="component" value="Unassembled WGS sequence"/>
</dbReference>
<protein>
    <submittedName>
        <fullName evidence="1">Uncharacterized protein</fullName>
    </submittedName>
</protein>
<accession>A0A0L0FLR5</accession>
<dbReference type="GeneID" id="25910330"/>
<sequence>EILDTFTLICEHSLTMDVVIKVPGGSTIEKRLNTDILVRTIAASRPFILPSDDRGMNPDSLEILRQMPNKPSSLRRKPAVGSTRLVHTPSSIYTYRIIPLRDENINDESISLDSEHSDSGYNLKPKKLYYLKGSPLNSIFDFNPQTAGISTRIST</sequence>
<dbReference type="RefSeq" id="XP_014151621.1">
    <property type="nucleotide sequence ID" value="XM_014296146.1"/>
</dbReference>